<proteinExistence type="predicted"/>
<comment type="caution">
    <text evidence="1">The sequence shown here is derived from an EMBL/GenBank/DDBJ whole genome shotgun (WGS) entry which is preliminary data.</text>
</comment>
<organism evidence="1 2">
    <name type="scientific">Caerostris extrusa</name>
    <name type="common">Bark spider</name>
    <name type="synonym">Caerostris bankana</name>
    <dbReference type="NCBI Taxonomy" id="172846"/>
    <lineage>
        <taxon>Eukaryota</taxon>
        <taxon>Metazoa</taxon>
        <taxon>Ecdysozoa</taxon>
        <taxon>Arthropoda</taxon>
        <taxon>Chelicerata</taxon>
        <taxon>Arachnida</taxon>
        <taxon>Araneae</taxon>
        <taxon>Araneomorphae</taxon>
        <taxon>Entelegynae</taxon>
        <taxon>Araneoidea</taxon>
        <taxon>Araneidae</taxon>
        <taxon>Caerostris</taxon>
    </lineage>
</organism>
<dbReference type="AlphaFoldDB" id="A0AAV4XX69"/>
<protein>
    <submittedName>
        <fullName evidence="1">Uncharacterized protein</fullName>
    </submittedName>
</protein>
<dbReference type="Proteomes" id="UP001054945">
    <property type="component" value="Unassembled WGS sequence"/>
</dbReference>
<evidence type="ECO:0000313" key="2">
    <source>
        <dbReference type="Proteomes" id="UP001054945"/>
    </source>
</evidence>
<gene>
    <name evidence="1" type="ORF">CEXT_157151</name>
</gene>
<evidence type="ECO:0000313" key="1">
    <source>
        <dbReference type="EMBL" id="GIY99772.1"/>
    </source>
</evidence>
<reference evidence="1 2" key="1">
    <citation type="submission" date="2021-06" db="EMBL/GenBank/DDBJ databases">
        <title>Caerostris extrusa draft genome.</title>
        <authorList>
            <person name="Kono N."/>
            <person name="Arakawa K."/>
        </authorList>
    </citation>
    <scope>NUCLEOTIDE SEQUENCE [LARGE SCALE GENOMIC DNA]</scope>
</reference>
<sequence length="87" mass="9614">MSSPPNTTTGTSENTIFCEKRTKLGPLEKKQIVSAGESSAASISNVSGVCTNSHVEKARGIVLPYEYLFMSYSKYFSKVRFFGFWST</sequence>
<accession>A0AAV4XX69</accession>
<name>A0AAV4XX69_CAEEX</name>
<dbReference type="EMBL" id="BPLR01018459">
    <property type="protein sequence ID" value="GIY99772.1"/>
    <property type="molecule type" value="Genomic_DNA"/>
</dbReference>
<keyword evidence="2" id="KW-1185">Reference proteome</keyword>